<name>A0ABS1BNN9_9SPHI</name>
<evidence type="ECO:0000313" key="2">
    <source>
        <dbReference type="EMBL" id="MBK0384515.1"/>
    </source>
</evidence>
<gene>
    <name evidence="2" type="ORF">I5M32_16230</name>
</gene>
<keyword evidence="3" id="KW-1185">Reference proteome</keyword>
<dbReference type="Pfam" id="PF03572">
    <property type="entry name" value="Peptidase_S41"/>
    <property type="match status" value="1"/>
</dbReference>
<dbReference type="Proteomes" id="UP000660024">
    <property type="component" value="Unassembled WGS sequence"/>
</dbReference>
<comment type="caution">
    <text evidence="2">The sequence shown here is derived from an EMBL/GenBank/DDBJ whole genome shotgun (WGS) entry which is preliminary data.</text>
</comment>
<accession>A0ABS1BNN9</accession>
<protein>
    <recommendedName>
        <fullName evidence="1">Tail specific protease domain-containing protein</fullName>
    </recommendedName>
</protein>
<organism evidence="2 3">
    <name type="scientific">Pedobacter segetis</name>
    <dbReference type="NCBI Taxonomy" id="2793069"/>
    <lineage>
        <taxon>Bacteria</taxon>
        <taxon>Pseudomonadati</taxon>
        <taxon>Bacteroidota</taxon>
        <taxon>Sphingobacteriia</taxon>
        <taxon>Sphingobacteriales</taxon>
        <taxon>Sphingobacteriaceae</taxon>
        <taxon>Pedobacter</taxon>
    </lineage>
</organism>
<dbReference type="EMBL" id="JAEHFY010000039">
    <property type="protein sequence ID" value="MBK0384515.1"/>
    <property type="molecule type" value="Genomic_DNA"/>
</dbReference>
<dbReference type="InterPro" id="IPR005151">
    <property type="entry name" value="Tail-specific_protease"/>
</dbReference>
<dbReference type="InterPro" id="IPR029045">
    <property type="entry name" value="ClpP/crotonase-like_dom_sf"/>
</dbReference>
<evidence type="ECO:0000259" key="1">
    <source>
        <dbReference type="Pfam" id="PF03572"/>
    </source>
</evidence>
<reference evidence="2 3" key="1">
    <citation type="submission" date="2020-12" db="EMBL/GenBank/DDBJ databases">
        <title>Bacterial novel species Pedobacter sp. SD-b isolated from soil.</title>
        <authorList>
            <person name="Jung H.-Y."/>
        </authorList>
    </citation>
    <scope>NUCLEOTIDE SEQUENCE [LARGE SCALE GENOMIC DNA]</scope>
    <source>
        <strain evidence="2 3">SD-b</strain>
    </source>
</reference>
<dbReference type="Gene3D" id="3.90.226.10">
    <property type="entry name" value="2-enoyl-CoA Hydratase, Chain A, domain 1"/>
    <property type="match status" value="1"/>
</dbReference>
<dbReference type="SUPFAM" id="SSF52096">
    <property type="entry name" value="ClpP/crotonase"/>
    <property type="match status" value="1"/>
</dbReference>
<proteinExistence type="predicted"/>
<evidence type="ECO:0000313" key="3">
    <source>
        <dbReference type="Proteomes" id="UP000660024"/>
    </source>
</evidence>
<sequence length="494" mass="56601">MKKISILSILILITQNIYSQNFGEFPKIEKEKLQRDLDLLHQGLDKFHSGMYWYTPKDSVDFAFNIAKNKINSDLNVLEFHKIIAPLVALSKEDHTDIFLPKDIKEEIFINENIKYLPLIVRFLGTKLYCIRNGSDNPEKIETFEIEEINGETPIEIASKIGNLFASDGYIKTLKYDDLSGFGFSRYYYYYYGILENYEVKFKGIAEPMNFKSLSINQINSNLKKSTNIVKEKVEKEPLQFEIINSKTALITINTFHNPEIKKKSKYKTLKKFLAFSFYEIKEKGIENLIIDIAENGGGTEGNEGLLYSYFGDNYQKYKKVRVKAQKVILDNGIDKPIQLKTFGFLERIFTNKKMDDGSLERKNGFGFGLMAYKKSPKNKFNGKVYVLISPITYSGGSEFSNMMYSQGLATFIGQETGGGYFGNTSGYVRSLTLPNSKIIIDIPAIQFVMNVEPKLPFGSGVKPHYVIIPTINQYINRENVNLEYALKLINEKQ</sequence>
<feature type="domain" description="Tail specific protease" evidence="1">
    <location>
        <begin position="247"/>
        <end position="466"/>
    </location>
</feature>